<feature type="signal peptide" evidence="2">
    <location>
        <begin position="1"/>
        <end position="16"/>
    </location>
</feature>
<dbReference type="InterPro" id="IPR006026">
    <property type="entry name" value="Peptidase_Metallo"/>
</dbReference>
<dbReference type="PANTHER" id="PTHR10127">
    <property type="entry name" value="DISCOIDIN, CUB, EGF, LAMININ , AND ZINC METALLOPROTEASE DOMAIN CONTAINING"/>
    <property type="match status" value="1"/>
</dbReference>
<reference evidence="4" key="1">
    <citation type="submission" date="2022-03" db="EMBL/GenBank/DDBJ databases">
        <authorList>
            <person name="Lindestad O."/>
        </authorList>
    </citation>
    <scope>NUCLEOTIDE SEQUENCE</scope>
</reference>
<feature type="domain" description="Peptidase M12A" evidence="3">
    <location>
        <begin position="93"/>
        <end position="292"/>
    </location>
</feature>
<dbReference type="OrthoDB" id="291007at2759"/>
<evidence type="ECO:0000313" key="5">
    <source>
        <dbReference type="Proteomes" id="UP000838756"/>
    </source>
</evidence>
<feature type="binding site" evidence="1">
    <location>
        <position position="199"/>
    </location>
    <ligand>
        <name>Zn(2+)</name>
        <dbReference type="ChEBI" id="CHEBI:29105"/>
        <note>catalytic</note>
    </ligand>
</feature>
<organism evidence="4 5">
    <name type="scientific">Pararge aegeria aegeria</name>
    <dbReference type="NCBI Taxonomy" id="348720"/>
    <lineage>
        <taxon>Eukaryota</taxon>
        <taxon>Metazoa</taxon>
        <taxon>Ecdysozoa</taxon>
        <taxon>Arthropoda</taxon>
        <taxon>Hexapoda</taxon>
        <taxon>Insecta</taxon>
        <taxon>Pterygota</taxon>
        <taxon>Neoptera</taxon>
        <taxon>Endopterygota</taxon>
        <taxon>Lepidoptera</taxon>
        <taxon>Glossata</taxon>
        <taxon>Ditrysia</taxon>
        <taxon>Papilionoidea</taxon>
        <taxon>Nymphalidae</taxon>
        <taxon>Satyrinae</taxon>
        <taxon>Satyrini</taxon>
        <taxon>Parargina</taxon>
        <taxon>Pararge</taxon>
    </lineage>
</organism>
<evidence type="ECO:0000313" key="4">
    <source>
        <dbReference type="EMBL" id="CAH2250026.1"/>
    </source>
</evidence>
<keyword evidence="2" id="KW-0732">Signal</keyword>
<evidence type="ECO:0000256" key="1">
    <source>
        <dbReference type="PROSITE-ProRule" id="PRU01211"/>
    </source>
</evidence>
<dbReference type="AlphaFoldDB" id="A0A8S4S8C1"/>
<dbReference type="CDD" id="cd04280">
    <property type="entry name" value="ZnMc_astacin_like"/>
    <property type="match status" value="1"/>
</dbReference>
<dbReference type="PRINTS" id="PR00480">
    <property type="entry name" value="ASTACIN"/>
</dbReference>
<dbReference type="GO" id="GO:0008270">
    <property type="term" value="F:zinc ion binding"/>
    <property type="evidence" value="ECO:0007669"/>
    <property type="project" value="UniProtKB-UniRule"/>
</dbReference>
<name>A0A8S4S8C1_9NEOP</name>
<evidence type="ECO:0000259" key="3">
    <source>
        <dbReference type="PROSITE" id="PS51864"/>
    </source>
</evidence>
<evidence type="ECO:0000256" key="2">
    <source>
        <dbReference type="RuleBase" id="RU361183"/>
    </source>
</evidence>
<keyword evidence="1 2" id="KW-0479">Metal-binding</keyword>
<dbReference type="GO" id="GO:0006508">
    <property type="term" value="P:proteolysis"/>
    <property type="evidence" value="ECO:0007669"/>
    <property type="project" value="UniProtKB-KW"/>
</dbReference>
<dbReference type="SUPFAM" id="SSF55486">
    <property type="entry name" value="Metalloproteases ('zincins'), catalytic domain"/>
    <property type="match status" value="1"/>
</dbReference>
<feature type="active site" evidence="1">
    <location>
        <position position="190"/>
    </location>
</feature>
<dbReference type="InterPro" id="IPR001506">
    <property type="entry name" value="Peptidase_M12A"/>
</dbReference>
<dbReference type="EC" id="3.4.24.-" evidence="2"/>
<sequence length="365" mass="42007">MNRSGLLLLFIGLAACSPPVTKSKEKIEEFRQYLENSRIDDGVLLESRKLAGPDALAWENSGKYQGDILLDDSQLEDLVADFAGVSDSGNRNAFIVANTRWPSNIMIYQIGANEFTSAQQQAIRTAMSWIEHFSCVRFRRRTNERVFVRMTGNPTGCYAHVGFSTAHPNRVLNLARNSAHCFRHVVIIHELLHSLGFQHMHQTHERDTYVRINWNNVISGQEFAFTKYNRNQVSLHGLPYEYTSAMHYHNQAFSRNRQPTITALRTFSGTMGQRDHATYWDWLRLRRHYNCPGAWTRSTQDLKDEVERTLPLIKMNLPAPERGPFTDVDNAYVEALLTTVDEDTNNENTFNEEVENFNEDTVNED</sequence>
<dbReference type="Pfam" id="PF01400">
    <property type="entry name" value="Astacin"/>
    <property type="match status" value="1"/>
</dbReference>
<dbReference type="Proteomes" id="UP000838756">
    <property type="component" value="Unassembled WGS sequence"/>
</dbReference>
<dbReference type="InterPro" id="IPR024079">
    <property type="entry name" value="MetalloPept_cat_dom_sf"/>
</dbReference>
<gene>
    <name evidence="4" type="primary">jg12861</name>
    <name evidence="4" type="ORF">PAEG_LOCUS22009</name>
</gene>
<dbReference type="EMBL" id="CAKXAJ010026001">
    <property type="protein sequence ID" value="CAH2250026.1"/>
    <property type="molecule type" value="Genomic_DNA"/>
</dbReference>
<keyword evidence="1 2" id="KW-0645">Protease</keyword>
<keyword evidence="1 2" id="KW-0862">Zinc</keyword>
<feature type="binding site" evidence="1">
    <location>
        <position position="189"/>
    </location>
    <ligand>
        <name>Zn(2+)</name>
        <dbReference type="ChEBI" id="CHEBI:29105"/>
        <note>catalytic</note>
    </ligand>
</feature>
<keyword evidence="1 2" id="KW-0482">Metalloprotease</keyword>
<feature type="chain" id="PRO_5035963321" description="Metalloendopeptidase" evidence="2">
    <location>
        <begin position="17"/>
        <end position="365"/>
    </location>
</feature>
<comment type="cofactor">
    <cofactor evidence="1 2">
        <name>Zn(2+)</name>
        <dbReference type="ChEBI" id="CHEBI:29105"/>
    </cofactor>
    <text evidence="1 2">Binds 1 zinc ion per subunit.</text>
</comment>
<dbReference type="PANTHER" id="PTHR10127:SF814">
    <property type="entry name" value="MEPRIN A SUBUNIT BETA"/>
    <property type="match status" value="1"/>
</dbReference>
<dbReference type="GO" id="GO:0004222">
    <property type="term" value="F:metalloendopeptidase activity"/>
    <property type="evidence" value="ECO:0007669"/>
    <property type="project" value="UniProtKB-UniRule"/>
</dbReference>
<keyword evidence="5" id="KW-1185">Reference proteome</keyword>
<keyword evidence="1 2" id="KW-0378">Hydrolase</keyword>
<proteinExistence type="predicted"/>
<dbReference type="PROSITE" id="PS51257">
    <property type="entry name" value="PROKAR_LIPOPROTEIN"/>
    <property type="match status" value="1"/>
</dbReference>
<protein>
    <recommendedName>
        <fullName evidence="2">Metalloendopeptidase</fullName>
        <ecNumber evidence="2">3.4.24.-</ecNumber>
    </recommendedName>
</protein>
<comment type="caution">
    <text evidence="1">Lacks conserved residue(s) required for the propagation of feature annotation.</text>
</comment>
<dbReference type="InterPro" id="IPR034035">
    <property type="entry name" value="Astacin-like_dom"/>
</dbReference>
<accession>A0A8S4S8C1</accession>
<dbReference type="PROSITE" id="PS51864">
    <property type="entry name" value="ASTACIN"/>
    <property type="match status" value="1"/>
</dbReference>
<dbReference type="Gene3D" id="3.40.390.10">
    <property type="entry name" value="Collagenase (Catalytic Domain)"/>
    <property type="match status" value="1"/>
</dbReference>
<dbReference type="SMART" id="SM00235">
    <property type="entry name" value="ZnMc"/>
    <property type="match status" value="1"/>
</dbReference>
<comment type="caution">
    <text evidence="4">The sequence shown here is derived from an EMBL/GenBank/DDBJ whole genome shotgun (WGS) entry which is preliminary data.</text>
</comment>
<feature type="binding site" evidence="1">
    <location>
        <position position="193"/>
    </location>
    <ligand>
        <name>Zn(2+)</name>
        <dbReference type="ChEBI" id="CHEBI:29105"/>
        <note>catalytic</note>
    </ligand>
</feature>